<feature type="region of interest" description="Disordered" evidence="3">
    <location>
        <begin position="1708"/>
        <end position="1761"/>
    </location>
</feature>
<feature type="domain" description="Immunoglobulin" evidence="6">
    <location>
        <begin position="294"/>
        <end position="363"/>
    </location>
</feature>
<feature type="compositionally biased region" description="Basic and acidic residues" evidence="3">
    <location>
        <begin position="757"/>
        <end position="773"/>
    </location>
</feature>
<feature type="signal peptide" evidence="5">
    <location>
        <begin position="1"/>
        <end position="25"/>
    </location>
</feature>
<sequence length="1955" mass="217878">MAVAQVPFLALVLLIVSSGLHCTSTLPACPEFCTCQGAPLLNCSSSGLSLVPQHIQDSVTELDLSHNLLDFVTLRQPHHNLRIVRLGNNSITHLSLCIERAPRSQYVRGGRLHRLRPRSRGCVSWAPTLQLLSVERNQLVQLPEGLEGSESLQVLQLSFNRISTLQPGVLSNLRQLKELDLQHNLITSLHPQMFQDLAQLTVLDLSFNMLTSIHPLMYLSLRNIGADVSLGGNRWECDCSMHSLRRRMAYDSSRSLQTWSIVCASPSILSGRDLLQVEENDLNCFNTKKRPELHQDVTVHRGSEILLSCATEDSFWLMPNGQASVRQPQAGLLIRNITEKDTGLYVCVSKEHEVVSVFNLHISRTEETRRNPRSLSRTSQEIVAQGTLLNRGQERNQTAPQSDLTLAVCLSVFITFLIAFILGVLARPLIDIVWRKITKKKSSSTTNSISSVEQRQYDNEAYSNVEELEETGTHRERRVTFSTVDFKEEQYYDTVYNDSVMEHEAAEAEKDRHTAEDLGSENSLQQNSPEGNRRDGSDHTHNMEYEHIPEVVELEERRRKSLSSQSDSSLSDEESKEDQMTQGHHTTPKTPQLEEDYFQQRADSSTARDVEVPQFSKGGTIETPGFSSEPFVDWSPHADTTNLTDPELWQENGELFEFSDSVRSTSARSSSLFGSFNHSKLIVVPTSHKQKRGDMSSSSSSSSSYVSEDEPSHYTVNSDPGEKKEKEKNYTEPEVSFEQQIHDVDSFRPSVGLNNVDSRHDIKNPAMRPDHSSSSDSSDTDGESMHNTIKKETDKDEEEEKSITGSDKPSSKVVKEERDTNQKVKPLPRTKFRDLSLGVMSLSKSVDIGVPSTPAAYSSSSSSESEAEFTNLKVEHNKSRVNDGIEFNERETLSTQLDHQYIPKDKRRLDVKAPSPRPHSSSSSDSEDETTGYIEKQRPGKVNIAGLPSQESQTVSHDPETTWPALDLEHIPRISRRLDIKAPSPASDSSSSSDSEDEATGYIEKQRPGKVNIAGLPSQESHIKSHDPERRWPLLDLEHTTRIKRRIDIKAQSPASDSSSSSDSEDANTDHIKKHEQGGTYKARPHITVSQTVSHDPEKNWPTLDLEHIPRITRRLDIKAPSPASDSSSSSDSEDETKGYIEKQRPGKVNTAGLPSQESQTKSHDPERRGPLLDLEHSTRIKRRLDIKAQSPASDSLSIGVSQGSLQTESNSSTSDSDDENRKQNTKVSMGASTVSKTTEKKFTQSLKTQERSILHKPKTDHNIKLEKYTVTTDDMTTPEINSELQERWATMNLGFSRFRKRLEITSHTDGQPNLPSSPPPDSPSSSSSESGRERKTSRPKQKGVIPGIIPTESSLTPKNKPVNVSLSLKGRDDNSVEVDNRLRIDYSLPTTKEKSNQDTALAGVGTPHDRRYLDIKVNDKAPVKPPQRLSDSSSSSENEAKSTEHAGKGWRESQDRSSLYVAQAVDIKLDLTRSKTADVEKARTELESQTSKVGKESDSWHHQSLTNVPHINRDLNIRAQRESSSSSSEETMDQSVPNLSHGIPRVKRRLNIKAPSPQPSNSPSSCSDNENEVIGYTAKQKYSSHASNLSGMTDNDSLITYKRLIIKSSSLPSDSFSSSGKAQTTDHTRQRYTGAEMVTGSSHSVGDSNAPLAPGRVPNMSFGAMVKKKVRQVRHTTDVDLPPEIRWKGHLSDLSISSPRRHMDVIVSSPQQAPPSKPEPDSSDSSSSETDDEVKQERRKADATPIHEYSSLSPSSVSLSSGRALGKLDNLSSNTNEIWRVVSEKREERKGLNALKAMSSERQMWDTEHKNLDMGTSPLCDDQRQQGDISSYHHRSEEYIKPLAKQSKLLFSSTSVHERKAEDRLYGIPSYRRHAAVAIAPPQELPPPIPATPLPEEAADLSWRSQQNSNKQGRESTRFNLQQQRSMGQADPSSPISENQTDYFDSPNANISSV</sequence>
<feature type="compositionally biased region" description="Low complexity" evidence="3">
    <location>
        <begin position="1120"/>
        <end position="1131"/>
    </location>
</feature>
<feature type="compositionally biased region" description="Basic and acidic residues" evidence="3">
    <location>
        <begin position="1439"/>
        <end position="1456"/>
    </location>
</feature>
<feature type="compositionally biased region" description="Basic and acidic residues" evidence="3">
    <location>
        <begin position="809"/>
        <end position="822"/>
    </location>
</feature>
<comment type="caution">
    <text evidence="7">The sequence shown here is derived from an EMBL/GenBank/DDBJ whole genome shotgun (WGS) entry which is preliminary data.</text>
</comment>
<feature type="compositionally biased region" description="Polar residues" evidence="3">
    <location>
        <begin position="520"/>
        <end position="530"/>
    </location>
</feature>
<feature type="region of interest" description="Disordered" evidence="3">
    <location>
        <begin position="1308"/>
        <end position="1369"/>
    </location>
</feature>
<organism evidence="7 8">
    <name type="scientific">Scomber scombrus</name>
    <name type="common">Atlantic mackerel</name>
    <name type="synonym">Scomber vernalis</name>
    <dbReference type="NCBI Taxonomy" id="13677"/>
    <lineage>
        <taxon>Eukaryota</taxon>
        <taxon>Metazoa</taxon>
        <taxon>Chordata</taxon>
        <taxon>Craniata</taxon>
        <taxon>Vertebrata</taxon>
        <taxon>Euteleostomi</taxon>
        <taxon>Actinopterygii</taxon>
        <taxon>Neopterygii</taxon>
        <taxon>Teleostei</taxon>
        <taxon>Neoteleostei</taxon>
        <taxon>Acanthomorphata</taxon>
        <taxon>Pelagiaria</taxon>
        <taxon>Scombriformes</taxon>
        <taxon>Scombridae</taxon>
        <taxon>Scomber</taxon>
    </lineage>
</organism>
<feature type="transmembrane region" description="Helical" evidence="4">
    <location>
        <begin position="404"/>
        <end position="430"/>
    </location>
</feature>
<dbReference type="InterPro" id="IPR001611">
    <property type="entry name" value="Leu-rich_rpt"/>
</dbReference>
<feature type="compositionally biased region" description="Basic and acidic residues" evidence="3">
    <location>
        <begin position="1136"/>
        <end position="1145"/>
    </location>
</feature>
<dbReference type="Gene3D" id="3.80.10.10">
    <property type="entry name" value="Ribonuclease Inhibitor"/>
    <property type="match status" value="2"/>
</dbReference>
<proteinExistence type="predicted"/>
<feature type="chain" id="PRO_5043359616" evidence="5">
    <location>
        <begin position="26"/>
        <end position="1955"/>
    </location>
</feature>
<dbReference type="SMART" id="SM00369">
    <property type="entry name" value="LRR_TYP"/>
    <property type="match status" value="5"/>
</dbReference>
<evidence type="ECO:0000259" key="6">
    <source>
        <dbReference type="SMART" id="SM00409"/>
    </source>
</evidence>
<feature type="compositionally biased region" description="Low complexity" evidence="3">
    <location>
        <begin position="982"/>
        <end position="993"/>
    </location>
</feature>
<evidence type="ECO:0000313" key="7">
    <source>
        <dbReference type="EMBL" id="CAK6956117.1"/>
    </source>
</evidence>
<gene>
    <name evidence="7" type="ORF">FSCOSCO3_A027982</name>
</gene>
<accession>A0AAV1NBY4</accession>
<protein>
    <submittedName>
        <fullName evidence="7">Uncharacterized protein LOC122988751</fullName>
    </submittedName>
</protein>
<feature type="compositionally biased region" description="Basic and acidic residues" evidence="3">
    <location>
        <begin position="901"/>
        <end position="911"/>
    </location>
</feature>
<keyword evidence="5" id="KW-0732">Signal</keyword>
<evidence type="ECO:0000256" key="4">
    <source>
        <dbReference type="SAM" id="Phobius"/>
    </source>
</evidence>
<dbReference type="SUPFAM" id="SSF52058">
    <property type="entry name" value="L domain-like"/>
    <property type="match status" value="1"/>
</dbReference>
<feature type="compositionally biased region" description="Basic and acidic residues" evidence="3">
    <location>
        <begin position="967"/>
        <end position="980"/>
    </location>
</feature>
<feature type="compositionally biased region" description="Basic and acidic residues" evidence="3">
    <location>
        <begin position="1734"/>
        <end position="1743"/>
    </location>
</feature>
<feature type="compositionally biased region" description="Low complexity" evidence="3">
    <location>
        <begin position="855"/>
        <end position="864"/>
    </location>
</feature>
<keyword evidence="4" id="KW-0812">Transmembrane</keyword>
<dbReference type="PANTHER" id="PTHR23216:SF1">
    <property type="entry name" value="NUCLEOLAR AND COILED-BODY PHOSPHOPROTEIN 1"/>
    <property type="match status" value="1"/>
</dbReference>
<dbReference type="Gene3D" id="2.60.40.10">
    <property type="entry name" value="Immunoglobulins"/>
    <property type="match status" value="1"/>
</dbReference>
<keyword evidence="8" id="KW-1185">Reference proteome</keyword>
<evidence type="ECO:0000256" key="2">
    <source>
        <dbReference type="ARBA" id="ARBA00022737"/>
    </source>
</evidence>
<feature type="compositionally biased region" description="Low complexity" evidence="3">
    <location>
        <begin position="1751"/>
        <end position="1761"/>
    </location>
</feature>
<keyword evidence="1" id="KW-0433">Leucine-rich repeat</keyword>
<feature type="compositionally biased region" description="Basic and acidic residues" evidence="3">
    <location>
        <begin position="720"/>
        <end position="731"/>
    </location>
</feature>
<feature type="compositionally biased region" description="Basic and acidic residues" evidence="3">
    <location>
        <begin position="1161"/>
        <end position="1187"/>
    </location>
</feature>
<dbReference type="GO" id="GO:0005730">
    <property type="term" value="C:nucleolus"/>
    <property type="evidence" value="ECO:0007669"/>
    <property type="project" value="InterPro"/>
</dbReference>
<feature type="compositionally biased region" description="Basic and acidic residues" evidence="3">
    <location>
        <begin position="1512"/>
        <end position="1522"/>
    </location>
</feature>
<feature type="compositionally biased region" description="Polar residues" evidence="3">
    <location>
        <begin position="1226"/>
        <end position="1237"/>
    </location>
</feature>
<feature type="compositionally biased region" description="Polar residues" evidence="3">
    <location>
        <begin position="1352"/>
        <end position="1367"/>
    </location>
</feature>
<feature type="compositionally biased region" description="Polar residues" evidence="3">
    <location>
        <begin position="1919"/>
        <end position="1955"/>
    </location>
</feature>
<feature type="compositionally biased region" description="Basic and acidic residues" evidence="3">
    <location>
        <begin position="1095"/>
        <end position="1118"/>
    </location>
</feature>
<feature type="compositionally biased region" description="Polar residues" evidence="3">
    <location>
        <begin position="580"/>
        <end position="590"/>
    </location>
</feature>
<feature type="region of interest" description="Disordered" evidence="3">
    <location>
        <begin position="1883"/>
        <end position="1955"/>
    </location>
</feature>
<evidence type="ECO:0000256" key="5">
    <source>
        <dbReference type="SAM" id="SignalP"/>
    </source>
</evidence>
<keyword evidence="4" id="KW-1133">Transmembrane helix</keyword>
<feature type="region of interest" description="Disordered" evidence="3">
    <location>
        <begin position="1638"/>
        <end position="1657"/>
    </location>
</feature>
<dbReference type="SUPFAM" id="SSF48726">
    <property type="entry name" value="Immunoglobulin"/>
    <property type="match status" value="1"/>
</dbReference>
<feature type="compositionally biased region" description="Basic and acidic residues" evidence="3">
    <location>
        <begin position="873"/>
        <end position="892"/>
    </location>
</feature>
<reference evidence="7 8" key="1">
    <citation type="submission" date="2024-01" db="EMBL/GenBank/DDBJ databases">
        <authorList>
            <person name="Alioto T."/>
            <person name="Alioto T."/>
            <person name="Gomez Garrido J."/>
        </authorList>
    </citation>
    <scope>NUCLEOTIDE SEQUENCE [LARGE SCALE GENOMIC DNA]</scope>
</reference>
<feature type="compositionally biased region" description="Basic and acidic residues" evidence="3">
    <location>
        <begin position="1408"/>
        <end position="1423"/>
    </location>
</feature>
<dbReference type="InterPro" id="IPR039191">
    <property type="entry name" value="Nopp140-like"/>
</dbReference>
<dbReference type="InterPro" id="IPR003591">
    <property type="entry name" value="Leu-rich_rpt_typical-subtyp"/>
</dbReference>
<keyword evidence="4" id="KW-0472">Membrane</keyword>
<dbReference type="GO" id="GO:0005654">
    <property type="term" value="C:nucleoplasm"/>
    <property type="evidence" value="ECO:0007669"/>
    <property type="project" value="TreeGrafter"/>
</dbReference>
<dbReference type="PROSITE" id="PS51450">
    <property type="entry name" value="LRR"/>
    <property type="match status" value="2"/>
</dbReference>
<feature type="compositionally biased region" description="Pro residues" evidence="3">
    <location>
        <begin position="1884"/>
        <end position="1894"/>
    </location>
</feature>
<feature type="compositionally biased region" description="Basic and acidic residues" evidence="3">
    <location>
        <begin position="1068"/>
        <end position="1077"/>
    </location>
</feature>
<evidence type="ECO:0000313" key="8">
    <source>
        <dbReference type="Proteomes" id="UP001314229"/>
    </source>
</evidence>
<name>A0AAV1NBY4_SCOSC</name>
<dbReference type="InterPro" id="IPR032675">
    <property type="entry name" value="LRR_dom_sf"/>
</dbReference>
<dbReference type="Pfam" id="PF13855">
    <property type="entry name" value="LRR_8"/>
    <property type="match status" value="1"/>
</dbReference>
<feature type="compositionally biased region" description="Basic and acidic residues" evidence="3">
    <location>
        <begin position="505"/>
        <end position="516"/>
    </location>
</feature>
<feature type="region of interest" description="Disordered" evidence="3">
    <location>
        <begin position="1476"/>
        <end position="1546"/>
    </location>
</feature>
<feature type="region of interest" description="Disordered" evidence="3">
    <location>
        <begin position="505"/>
        <end position="644"/>
    </location>
</feature>
<keyword evidence="2" id="KW-0677">Repeat</keyword>
<feature type="region of interest" description="Disordered" evidence="3">
    <location>
        <begin position="1389"/>
        <end position="1458"/>
    </location>
</feature>
<dbReference type="SMART" id="SM00409">
    <property type="entry name" value="IG"/>
    <property type="match status" value="1"/>
</dbReference>
<dbReference type="EMBL" id="CAWUFR010000024">
    <property type="protein sequence ID" value="CAK6956117.1"/>
    <property type="molecule type" value="Genomic_DNA"/>
</dbReference>
<dbReference type="InterPro" id="IPR013783">
    <property type="entry name" value="Ig-like_fold"/>
</dbReference>
<dbReference type="InterPro" id="IPR036179">
    <property type="entry name" value="Ig-like_dom_sf"/>
</dbReference>
<feature type="region of interest" description="Disordered" evidence="3">
    <location>
        <begin position="683"/>
        <end position="1260"/>
    </location>
</feature>
<feature type="compositionally biased region" description="Basic and acidic residues" evidence="3">
    <location>
        <begin position="1238"/>
        <end position="1260"/>
    </location>
</feature>
<feature type="compositionally biased region" description="Basic and acidic residues" evidence="3">
    <location>
        <begin position="1476"/>
        <end position="1487"/>
    </location>
</feature>
<feature type="compositionally biased region" description="Basic and acidic residues" evidence="3">
    <location>
        <begin position="1021"/>
        <end position="1049"/>
    </location>
</feature>
<evidence type="ECO:0000256" key="3">
    <source>
        <dbReference type="SAM" id="MobiDB-lite"/>
    </source>
</evidence>
<dbReference type="PANTHER" id="PTHR23216">
    <property type="entry name" value="NUCLEOLAR AND COILED-BODY PHOSPHOPROTEIN 1"/>
    <property type="match status" value="1"/>
</dbReference>
<dbReference type="InterPro" id="IPR003599">
    <property type="entry name" value="Ig_sub"/>
</dbReference>
<evidence type="ECO:0000256" key="1">
    <source>
        <dbReference type="ARBA" id="ARBA00022614"/>
    </source>
</evidence>
<dbReference type="Proteomes" id="UP001314229">
    <property type="component" value="Unassembled WGS sequence"/>
</dbReference>
<feature type="compositionally biased region" description="Polar residues" evidence="3">
    <location>
        <begin position="1191"/>
        <end position="1207"/>
    </location>
</feature>
<feature type="compositionally biased region" description="Basic and acidic residues" evidence="3">
    <location>
        <begin position="531"/>
        <end position="558"/>
    </location>
</feature>